<proteinExistence type="predicted"/>
<organism evidence="2">
    <name type="scientific">termite gut metagenome</name>
    <dbReference type="NCBI Taxonomy" id="433724"/>
    <lineage>
        <taxon>unclassified sequences</taxon>
        <taxon>metagenomes</taxon>
        <taxon>organismal metagenomes</taxon>
    </lineage>
</organism>
<sequence length="140" mass="16359">MNMEKLLEKYFDGRTTCEEEKKLRKFFSHNTSIPEHLQVYRPLFAYLDEEARRNKTVNPKRKAATVKSTMLYMLGGVAAGLLLILGIAGMSRYWNEHQDNYVFIDGQQYTDIDLVRQQAQSALNEVRVSREEIFMVLFAE</sequence>
<accession>A0A5J4PN94</accession>
<name>A0A5J4PN94_9ZZZZ</name>
<reference evidence="2" key="1">
    <citation type="submission" date="2019-03" db="EMBL/GenBank/DDBJ databases">
        <title>Single cell metagenomics reveals metabolic interactions within the superorganism composed of flagellate Streblomastix strix and complex community of Bacteroidetes bacteria on its surface.</title>
        <authorList>
            <person name="Treitli S.C."/>
            <person name="Kolisko M."/>
            <person name="Husnik F."/>
            <person name="Keeling P."/>
            <person name="Hampl V."/>
        </authorList>
    </citation>
    <scope>NUCLEOTIDE SEQUENCE</scope>
    <source>
        <strain evidence="2">STM</strain>
    </source>
</reference>
<protein>
    <submittedName>
        <fullName evidence="2">Uncharacterized protein</fullName>
    </submittedName>
</protein>
<feature type="transmembrane region" description="Helical" evidence="1">
    <location>
        <begin position="70"/>
        <end position="94"/>
    </location>
</feature>
<dbReference type="EMBL" id="SNRY01007716">
    <property type="protein sequence ID" value="KAA6309893.1"/>
    <property type="molecule type" value="Genomic_DNA"/>
</dbReference>
<keyword evidence="1" id="KW-1133">Transmembrane helix</keyword>
<gene>
    <name evidence="2" type="ORF">EZS27_038703</name>
</gene>
<evidence type="ECO:0000256" key="1">
    <source>
        <dbReference type="SAM" id="Phobius"/>
    </source>
</evidence>
<keyword evidence="1" id="KW-0812">Transmembrane</keyword>
<dbReference type="AlphaFoldDB" id="A0A5J4PN94"/>
<comment type="caution">
    <text evidence="2">The sequence shown here is derived from an EMBL/GenBank/DDBJ whole genome shotgun (WGS) entry which is preliminary data.</text>
</comment>
<evidence type="ECO:0000313" key="2">
    <source>
        <dbReference type="EMBL" id="KAA6309893.1"/>
    </source>
</evidence>
<keyword evidence="1" id="KW-0472">Membrane</keyword>